<feature type="domain" description="AAA+ ATPase" evidence="12">
    <location>
        <begin position="140"/>
        <end position="268"/>
    </location>
</feature>
<keyword evidence="4 8" id="KW-0547">Nucleotide-binding</keyword>
<organism evidence="14 15">
    <name type="scientific">Lutispora thermophila DSM 19022</name>
    <dbReference type="NCBI Taxonomy" id="1122184"/>
    <lineage>
        <taxon>Bacteria</taxon>
        <taxon>Bacillati</taxon>
        <taxon>Bacillota</taxon>
        <taxon>Clostridia</taxon>
        <taxon>Lutisporales</taxon>
        <taxon>Lutisporaceae</taxon>
        <taxon>Lutispora</taxon>
    </lineage>
</organism>
<dbReference type="GO" id="GO:0005886">
    <property type="term" value="C:plasma membrane"/>
    <property type="evidence" value="ECO:0007669"/>
    <property type="project" value="TreeGrafter"/>
</dbReference>
<dbReference type="SUPFAM" id="SSF48295">
    <property type="entry name" value="TrpR-like"/>
    <property type="match status" value="1"/>
</dbReference>
<dbReference type="InterPro" id="IPR003593">
    <property type="entry name" value="AAA+_ATPase"/>
</dbReference>
<dbReference type="InterPro" id="IPR001957">
    <property type="entry name" value="Chromosome_initiator_DnaA"/>
</dbReference>
<dbReference type="InterPro" id="IPR018312">
    <property type="entry name" value="Chromosome_initiator_DnaA_CS"/>
</dbReference>
<dbReference type="HAMAP" id="MF_00377">
    <property type="entry name" value="DnaA_bact"/>
    <property type="match status" value="1"/>
</dbReference>
<dbReference type="GO" id="GO:0006275">
    <property type="term" value="P:regulation of DNA replication"/>
    <property type="evidence" value="ECO:0007669"/>
    <property type="project" value="UniProtKB-UniRule"/>
</dbReference>
<dbReference type="NCBIfam" id="NF010686">
    <property type="entry name" value="PRK14086.1"/>
    <property type="match status" value="1"/>
</dbReference>
<keyword evidence="2 8" id="KW-0963">Cytoplasm</keyword>
<proteinExistence type="inferred from homology"/>
<keyword evidence="5 8" id="KW-0067">ATP-binding</keyword>
<evidence type="ECO:0000256" key="8">
    <source>
        <dbReference type="HAMAP-Rule" id="MF_00377"/>
    </source>
</evidence>
<dbReference type="Gene3D" id="3.30.300.180">
    <property type="match status" value="1"/>
</dbReference>
<dbReference type="PROSITE" id="PS01008">
    <property type="entry name" value="DNAA"/>
    <property type="match status" value="1"/>
</dbReference>
<comment type="function">
    <text evidence="8 10">Plays an essential role in the initiation and regulation of chromosomal replication. ATP-DnaA binds to the origin of replication (oriC) to initiate formation of the DNA replication initiation complex once per cell cycle. Binds the DnaA box (a 9 base pair repeat at the origin) and separates the double-stranded (ds)DNA. Forms a right-handed helical filament on oriC DNA; dsDNA binds to the exterior of the filament while single-stranded (ss)DNA is stabiized in the filament's interior. The ATP-DnaA-oriC complex binds and stabilizes one strand of the AT-rich DNA unwinding element (DUE), permitting loading of DNA polymerase. After initiation quickly degrades to an ADP-DnaA complex that is not apt for DNA replication. Binds acidic phospholipids.</text>
</comment>
<comment type="domain">
    <text evidence="8">Domain I is involved in oligomerization and binding regulators, domain II is flexibile and of varying length in different bacteria, domain III forms the AAA+ region, while domain IV binds dsDNA.</text>
</comment>
<feature type="region of interest" description="Domain I, interacts with DnaA modulators" evidence="8">
    <location>
        <begin position="1"/>
        <end position="84"/>
    </location>
</feature>
<dbReference type="InterPro" id="IPR038454">
    <property type="entry name" value="DnaA_N_sf"/>
</dbReference>
<dbReference type="GO" id="GO:0006270">
    <property type="term" value="P:DNA replication initiation"/>
    <property type="evidence" value="ECO:0007669"/>
    <property type="project" value="UniProtKB-UniRule"/>
</dbReference>
<comment type="caution">
    <text evidence="8">Lacks conserved residue(s) required for the propagation of feature annotation.</text>
</comment>
<feature type="region of interest" description="Domain IV, binds dsDNA" evidence="8">
    <location>
        <begin position="324"/>
        <end position="444"/>
    </location>
</feature>
<feature type="binding site" evidence="8">
    <location>
        <position position="153"/>
    </location>
    <ligand>
        <name>ATP</name>
        <dbReference type="ChEBI" id="CHEBI:30616"/>
    </ligand>
</feature>
<keyword evidence="7 8" id="KW-0238">DNA-binding</keyword>
<evidence type="ECO:0000259" key="13">
    <source>
        <dbReference type="SMART" id="SM00760"/>
    </source>
</evidence>
<evidence type="ECO:0000256" key="11">
    <source>
        <dbReference type="RuleBase" id="RU004227"/>
    </source>
</evidence>
<comment type="subunit">
    <text evidence="8">Oligomerizes as a right-handed, spiral filament on DNA at oriC.</text>
</comment>
<evidence type="ECO:0000256" key="6">
    <source>
        <dbReference type="ARBA" id="ARBA00023121"/>
    </source>
</evidence>
<protein>
    <recommendedName>
        <fullName evidence="8 9">Chromosomal replication initiator protein DnaA</fullName>
    </recommendedName>
</protein>
<comment type="subcellular location">
    <subcellularLocation>
        <location evidence="8">Cytoplasm</location>
    </subcellularLocation>
</comment>
<feature type="binding site" evidence="8">
    <location>
        <position position="154"/>
    </location>
    <ligand>
        <name>ATP</name>
        <dbReference type="ChEBI" id="CHEBI:30616"/>
    </ligand>
</feature>
<evidence type="ECO:0000256" key="4">
    <source>
        <dbReference type="ARBA" id="ARBA00022741"/>
    </source>
</evidence>
<dbReference type="InterPro" id="IPR010921">
    <property type="entry name" value="Trp_repressor/repl_initiator"/>
</dbReference>
<comment type="similarity">
    <text evidence="1 8 11">Belongs to the DnaA family.</text>
</comment>
<dbReference type="SMART" id="SM00382">
    <property type="entry name" value="AAA"/>
    <property type="match status" value="1"/>
</dbReference>
<gene>
    <name evidence="8" type="primary">dnaA</name>
    <name evidence="14" type="ORF">SAMN02745176_03005</name>
</gene>
<dbReference type="PANTHER" id="PTHR30050:SF2">
    <property type="entry name" value="CHROMOSOMAL REPLICATION INITIATOR PROTEIN DNAA"/>
    <property type="match status" value="1"/>
</dbReference>
<dbReference type="EMBL" id="FQZS01000025">
    <property type="protein sequence ID" value="SHJ27499.1"/>
    <property type="molecule type" value="Genomic_DNA"/>
</dbReference>
<evidence type="ECO:0000256" key="9">
    <source>
        <dbReference type="NCBIfam" id="TIGR00362"/>
    </source>
</evidence>
<evidence type="ECO:0000259" key="12">
    <source>
        <dbReference type="SMART" id="SM00382"/>
    </source>
</evidence>
<dbReference type="Pfam" id="PF11638">
    <property type="entry name" value="DnaA_N"/>
    <property type="match status" value="1"/>
</dbReference>
<name>A0A1M6HZ25_9FIRM</name>
<feature type="domain" description="Chromosomal replication initiator DnaA C-terminal" evidence="13">
    <location>
        <begin position="352"/>
        <end position="420"/>
    </location>
</feature>
<evidence type="ECO:0000313" key="15">
    <source>
        <dbReference type="Proteomes" id="UP000184442"/>
    </source>
</evidence>
<dbReference type="InterPro" id="IPR024633">
    <property type="entry name" value="DnaA_N_dom"/>
</dbReference>
<keyword evidence="15" id="KW-1185">Reference proteome</keyword>
<sequence>MNPQNFEIWDKTLDIIKVELTEVSFNTWLKSITPILIKDDMIIFHVPDDFTKGIIETRYATLIKNALKQVTSKNIDIKLTVNETEADIQNYDNATGKKETEELVNTSLNPRYTFDTFVVGNSNRLAHAASVAVAESPAKAYNPLFIYGGVGLGKTHLMHAIGHYALNQNKKTKVVYVSSETFTNELINSIRDDRNIEFRNKYRNIDILLIDDIQFIAGKERTQEEFFHTFNSLYEANKQIIISSDRPPKEIPTLEDRLRSRFEWGLIADIQPPDLETRIAILKKKAKLENLVVPDDVLLYIAKKILSNIRELEGALIRIVAYSSLTNREINEELAAEALKDIISNSKPKFITPTLIKEKVAEYFNIKIEEFNAKKRTKSIVYPRQIAMYLCRELTDLSLPKIGEEFGRDHTTIMHACDKISSDIEIDPELKNIINDLIKKIEST</sequence>
<dbReference type="InterPro" id="IPR020591">
    <property type="entry name" value="Chromosome_initiator_DnaA-like"/>
</dbReference>
<dbReference type="FunFam" id="1.10.8.60:FF:000003">
    <property type="entry name" value="Chromosomal replication initiator protein DnaA"/>
    <property type="match status" value="1"/>
</dbReference>
<dbReference type="PANTHER" id="PTHR30050">
    <property type="entry name" value="CHROMOSOMAL REPLICATION INITIATOR PROTEIN DNAA"/>
    <property type="match status" value="1"/>
</dbReference>
<feature type="binding site" evidence="8">
    <location>
        <position position="151"/>
    </location>
    <ligand>
        <name>ATP</name>
        <dbReference type="ChEBI" id="CHEBI:30616"/>
    </ligand>
</feature>
<dbReference type="STRING" id="1122184.SAMN02745176_03005"/>
<feature type="binding site" evidence="8">
    <location>
        <position position="155"/>
    </location>
    <ligand>
        <name>ATP</name>
        <dbReference type="ChEBI" id="CHEBI:30616"/>
    </ligand>
</feature>
<evidence type="ECO:0000256" key="1">
    <source>
        <dbReference type="ARBA" id="ARBA00006583"/>
    </source>
</evidence>
<dbReference type="Pfam" id="PF00308">
    <property type="entry name" value="Bac_DnaA"/>
    <property type="match status" value="1"/>
</dbReference>
<dbReference type="CDD" id="cd06571">
    <property type="entry name" value="Bac_DnaA_C"/>
    <property type="match status" value="1"/>
</dbReference>
<evidence type="ECO:0000256" key="3">
    <source>
        <dbReference type="ARBA" id="ARBA00022705"/>
    </source>
</evidence>
<dbReference type="GO" id="GO:0003688">
    <property type="term" value="F:DNA replication origin binding"/>
    <property type="evidence" value="ECO:0007669"/>
    <property type="project" value="UniProtKB-UniRule"/>
</dbReference>
<dbReference type="SMART" id="SM00760">
    <property type="entry name" value="Bac_DnaA_C"/>
    <property type="match status" value="1"/>
</dbReference>
<dbReference type="Pfam" id="PF08299">
    <property type="entry name" value="Bac_DnaA_C"/>
    <property type="match status" value="1"/>
</dbReference>
<dbReference type="GO" id="GO:0005737">
    <property type="term" value="C:cytoplasm"/>
    <property type="evidence" value="ECO:0007669"/>
    <property type="project" value="UniProtKB-SubCell"/>
</dbReference>
<dbReference type="Gene3D" id="3.40.50.300">
    <property type="entry name" value="P-loop containing nucleotide triphosphate hydrolases"/>
    <property type="match status" value="1"/>
</dbReference>
<dbReference type="NCBIfam" id="TIGR00362">
    <property type="entry name" value="DnaA"/>
    <property type="match status" value="1"/>
</dbReference>
<evidence type="ECO:0000256" key="2">
    <source>
        <dbReference type="ARBA" id="ARBA00022490"/>
    </source>
</evidence>
<dbReference type="GO" id="GO:0005524">
    <property type="term" value="F:ATP binding"/>
    <property type="evidence" value="ECO:0007669"/>
    <property type="project" value="UniProtKB-UniRule"/>
</dbReference>
<keyword evidence="3 8" id="KW-0235">DNA replication</keyword>
<evidence type="ECO:0000256" key="5">
    <source>
        <dbReference type="ARBA" id="ARBA00022840"/>
    </source>
</evidence>
<evidence type="ECO:0000256" key="7">
    <source>
        <dbReference type="ARBA" id="ARBA00023125"/>
    </source>
</evidence>
<dbReference type="SUPFAM" id="SSF52540">
    <property type="entry name" value="P-loop containing nucleoside triphosphate hydrolases"/>
    <property type="match status" value="1"/>
</dbReference>
<dbReference type="Gene3D" id="1.10.8.60">
    <property type="match status" value="1"/>
</dbReference>
<dbReference type="FunFam" id="3.40.50.300:FF:000150">
    <property type="entry name" value="Chromosomal replication initiator protein DnaA"/>
    <property type="match status" value="1"/>
</dbReference>
<evidence type="ECO:0000313" key="14">
    <source>
        <dbReference type="EMBL" id="SHJ27499.1"/>
    </source>
</evidence>
<dbReference type="InterPro" id="IPR013317">
    <property type="entry name" value="DnaA_dom"/>
</dbReference>
<dbReference type="Gene3D" id="1.10.1750.10">
    <property type="match status" value="1"/>
</dbReference>
<dbReference type="AlphaFoldDB" id="A0A1M6HZ25"/>
<dbReference type="PRINTS" id="PR00051">
    <property type="entry name" value="DNAA"/>
</dbReference>
<dbReference type="RefSeq" id="WP_073027119.1">
    <property type="nucleotide sequence ID" value="NZ_FQZS01000025.1"/>
</dbReference>
<feature type="region of interest" description="Domain III, AAA+ region" evidence="8">
    <location>
        <begin position="107"/>
        <end position="323"/>
    </location>
</feature>
<dbReference type="InterPro" id="IPR027417">
    <property type="entry name" value="P-loop_NTPase"/>
</dbReference>
<dbReference type="Proteomes" id="UP000184442">
    <property type="component" value="Unassembled WGS sequence"/>
</dbReference>
<dbReference type="InterPro" id="IPR013159">
    <property type="entry name" value="DnaA_C"/>
</dbReference>
<reference evidence="14 15" key="1">
    <citation type="submission" date="2016-11" db="EMBL/GenBank/DDBJ databases">
        <authorList>
            <person name="Jaros S."/>
            <person name="Januszkiewicz K."/>
            <person name="Wedrychowicz H."/>
        </authorList>
    </citation>
    <scope>NUCLEOTIDE SEQUENCE [LARGE SCALE GENOMIC DNA]</scope>
    <source>
        <strain evidence="14 15">DSM 19022</strain>
    </source>
</reference>
<dbReference type="CDD" id="cd00009">
    <property type="entry name" value="AAA"/>
    <property type="match status" value="1"/>
</dbReference>
<dbReference type="GO" id="GO:0008289">
    <property type="term" value="F:lipid binding"/>
    <property type="evidence" value="ECO:0007669"/>
    <property type="project" value="UniProtKB-KW"/>
</dbReference>
<keyword evidence="6 8" id="KW-0446">Lipid-binding</keyword>
<evidence type="ECO:0000256" key="10">
    <source>
        <dbReference type="RuleBase" id="RU000577"/>
    </source>
</evidence>
<accession>A0A1M6HZ25</accession>
<dbReference type="OrthoDB" id="9807019at2"/>